<evidence type="ECO:0000259" key="7">
    <source>
        <dbReference type="PROSITE" id="PS51146"/>
    </source>
</evidence>
<dbReference type="GO" id="GO:0004674">
    <property type="term" value="F:protein serine/threonine kinase activity"/>
    <property type="evidence" value="ECO:0007669"/>
    <property type="project" value="UniProtKB-EC"/>
</dbReference>
<evidence type="ECO:0000313" key="8">
    <source>
        <dbReference type="EMBL" id="XBH05417.1"/>
    </source>
</evidence>
<dbReference type="InterPro" id="IPR030665">
    <property type="entry name" value="KaiC"/>
</dbReference>
<name>A0AAU7CKF7_9BACT</name>
<dbReference type="GO" id="GO:0016787">
    <property type="term" value="F:hydrolase activity"/>
    <property type="evidence" value="ECO:0007669"/>
    <property type="project" value="UniProtKB-KW"/>
</dbReference>
<dbReference type="AlphaFoldDB" id="A0AAU7CKF7"/>
<dbReference type="Pfam" id="PF06745">
    <property type="entry name" value="ATPase"/>
    <property type="match status" value="2"/>
</dbReference>
<feature type="domain" description="KaiC" evidence="7">
    <location>
        <begin position="247"/>
        <end position="484"/>
    </location>
</feature>
<dbReference type="Gene3D" id="3.40.50.300">
    <property type="entry name" value="P-loop containing nucleotide triphosphate hydrolases"/>
    <property type="match status" value="2"/>
</dbReference>
<dbReference type="InterPro" id="IPR014774">
    <property type="entry name" value="KaiC-like_dom"/>
</dbReference>
<gene>
    <name evidence="8" type="ORF">V5E97_05205</name>
</gene>
<dbReference type="PRINTS" id="PR01874">
    <property type="entry name" value="DNAREPAIRADA"/>
</dbReference>
<evidence type="ECO:0000256" key="1">
    <source>
        <dbReference type="ARBA" id="ARBA00012513"/>
    </source>
</evidence>
<dbReference type="RefSeq" id="WP_406698234.1">
    <property type="nucleotide sequence ID" value="NZ_CP155447.1"/>
</dbReference>
<dbReference type="PIRSF" id="PIRSF039117">
    <property type="entry name" value="KaiC"/>
    <property type="match status" value="1"/>
</dbReference>
<evidence type="ECO:0000256" key="3">
    <source>
        <dbReference type="ARBA" id="ARBA00022679"/>
    </source>
</evidence>
<keyword evidence="2" id="KW-0597">Phosphoprotein</keyword>
<proteinExistence type="predicted"/>
<keyword evidence="6" id="KW-0378">Hydrolase</keyword>
<dbReference type="PROSITE" id="PS51146">
    <property type="entry name" value="KAIC"/>
    <property type="match status" value="2"/>
</dbReference>
<dbReference type="EMBL" id="CP155447">
    <property type="protein sequence ID" value="XBH05417.1"/>
    <property type="molecule type" value="Genomic_DNA"/>
</dbReference>
<dbReference type="GO" id="GO:0005524">
    <property type="term" value="F:ATP binding"/>
    <property type="evidence" value="ECO:0007669"/>
    <property type="project" value="InterPro"/>
</dbReference>
<dbReference type="InterPro" id="IPR027417">
    <property type="entry name" value="P-loop_NTPase"/>
</dbReference>
<keyword evidence="4" id="KW-0677">Repeat</keyword>
<reference evidence="8" key="1">
    <citation type="submission" date="2024-05" db="EMBL/GenBank/DDBJ databases">
        <title>Planctomycetes of the genus Singulisphaera possess chitinolytic capabilities.</title>
        <authorList>
            <person name="Ivanova A."/>
        </authorList>
    </citation>
    <scope>NUCLEOTIDE SEQUENCE</scope>
    <source>
        <strain evidence="8">Ch08T</strain>
    </source>
</reference>
<feature type="domain" description="KaiC" evidence="7">
    <location>
        <begin position="6"/>
        <end position="245"/>
    </location>
</feature>
<dbReference type="SUPFAM" id="SSF52540">
    <property type="entry name" value="P-loop containing nucleoside triphosphate hydrolases"/>
    <property type="match status" value="2"/>
</dbReference>
<evidence type="ECO:0000256" key="4">
    <source>
        <dbReference type="ARBA" id="ARBA00022737"/>
    </source>
</evidence>
<keyword evidence="3" id="KW-0808">Transferase</keyword>
<dbReference type="SMART" id="SM00382">
    <property type="entry name" value="AAA"/>
    <property type="match status" value="2"/>
</dbReference>
<dbReference type="EC" id="2.7.11.1" evidence="1"/>
<accession>A0AAU7CKF7</accession>
<dbReference type="PANTHER" id="PTHR42926:SF1">
    <property type="entry name" value="CIRCADIAN CLOCK OSCILLATOR PROTEIN KAIC 1"/>
    <property type="match status" value="1"/>
</dbReference>
<dbReference type="InterPro" id="IPR051347">
    <property type="entry name" value="Circadian_clock_KaiC-rel"/>
</dbReference>
<evidence type="ECO:0000256" key="6">
    <source>
        <dbReference type="ARBA" id="ARBA00022801"/>
    </source>
</evidence>
<sequence length="500" mass="54288">MAKPKQYVSTGVPGLDHVLMGGFLRKGFYLVQGDPGSGKTTLALQFVLGRMAAGEKCLYITLTESVEDLENACSSHGWELGELEICDLTSSAANLAGESEASVFHPSEIELGETTRAILDAVEAAKPDCVVFDGLSEMRLLAGNALVYRRQLLALKEFFVRRGTTVLLLDDRSSPLGNVQPESLVGGNVVLERTLPVYGTARRRLFVTKVRGSNFREGYHDYEIIQGGVIVHPRLVASEHHEAFKRAAVPSGIAALDSMLGGGLSTGSTTLLLGPAGVGKSTISMQFVVNTMKAGDKAAVYMFDEVMETLIERVDKLCPGKEGGLRAYMAEGMLHAQQVDPAEMSPGAFTHEVRRAVEAGAKLIIIDSLNGYLNAMPEERYLTTHLHEMFSYLNQKGVLTMMVVAQHGMIVGGGMAGDVDVSYLADTVLLFRYFEARGEIKQAISVFKKRTGQHERTLRELRISSNGVAVGEPLREFRGVMTGVPQYEGKAEMLPDPKRG</sequence>
<evidence type="ECO:0000256" key="2">
    <source>
        <dbReference type="ARBA" id="ARBA00022553"/>
    </source>
</evidence>
<protein>
    <recommendedName>
        <fullName evidence="1">non-specific serine/threonine protein kinase</fullName>
        <ecNumber evidence="1">2.7.11.1</ecNumber>
    </recommendedName>
</protein>
<dbReference type="PANTHER" id="PTHR42926">
    <property type="match status" value="1"/>
</dbReference>
<keyword evidence="5" id="KW-0418">Kinase</keyword>
<evidence type="ECO:0000256" key="5">
    <source>
        <dbReference type="ARBA" id="ARBA00022777"/>
    </source>
</evidence>
<dbReference type="InterPro" id="IPR003593">
    <property type="entry name" value="AAA+_ATPase"/>
</dbReference>
<organism evidence="8">
    <name type="scientific">Singulisphaera sp. Ch08</name>
    <dbReference type="NCBI Taxonomy" id="3120278"/>
    <lineage>
        <taxon>Bacteria</taxon>
        <taxon>Pseudomonadati</taxon>
        <taxon>Planctomycetota</taxon>
        <taxon>Planctomycetia</taxon>
        <taxon>Isosphaerales</taxon>
        <taxon>Isosphaeraceae</taxon>
        <taxon>Singulisphaera</taxon>
    </lineage>
</organism>
<dbReference type="InterPro" id="IPR010624">
    <property type="entry name" value="KaiC_dom"/>
</dbReference>